<dbReference type="AlphaFoldDB" id="A0A810QDJ0"/>
<evidence type="ECO:0000313" key="3">
    <source>
        <dbReference type="Proteomes" id="UP000679848"/>
    </source>
</evidence>
<dbReference type="InterPro" id="IPR010982">
    <property type="entry name" value="Lambda_DNA-bd_dom_sf"/>
</dbReference>
<reference evidence="2" key="1">
    <citation type="submission" date="2020-09" db="EMBL/GenBank/DDBJ databases">
        <title>New species isolated from human feces.</title>
        <authorList>
            <person name="Kitahara M."/>
            <person name="Shigeno Y."/>
            <person name="Shime M."/>
            <person name="Matsumoto Y."/>
            <person name="Nakamura S."/>
            <person name="Motooka D."/>
            <person name="Fukuoka S."/>
            <person name="Nishikawa H."/>
            <person name="Benno Y."/>
        </authorList>
    </citation>
    <scope>NUCLEOTIDE SEQUENCE</scope>
    <source>
        <strain evidence="2">MM59</strain>
    </source>
</reference>
<dbReference type="SUPFAM" id="SSF47413">
    <property type="entry name" value="lambda repressor-like DNA-binding domains"/>
    <property type="match status" value="1"/>
</dbReference>
<dbReference type="Pfam" id="PF01381">
    <property type="entry name" value="HTH_3"/>
    <property type="match status" value="1"/>
</dbReference>
<sequence>MKDRLLGDTIRAARMEKGYTQEKLSELLDITLVHLANIEGGRRNPSVPLLFQMMALLDFSVDALVFPDRAENRVLHTNGLTEQQIEALSRLIDTMKTKPAV</sequence>
<dbReference type="CDD" id="cd00093">
    <property type="entry name" value="HTH_XRE"/>
    <property type="match status" value="1"/>
</dbReference>
<protein>
    <recommendedName>
        <fullName evidence="1">HTH cro/C1-type domain-containing protein</fullName>
    </recommendedName>
</protein>
<dbReference type="Gene3D" id="1.10.260.40">
    <property type="entry name" value="lambda repressor-like DNA-binding domains"/>
    <property type="match status" value="1"/>
</dbReference>
<organism evidence="2 3">
    <name type="scientific">Pusillibacter faecalis</name>
    <dbReference type="NCBI Taxonomy" id="2714358"/>
    <lineage>
        <taxon>Bacteria</taxon>
        <taxon>Bacillati</taxon>
        <taxon>Bacillota</taxon>
        <taxon>Clostridia</taxon>
        <taxon>Eubacteriales</taxon>
        <taxon>Oscillospiraceae</taxon>
        <taxon>Pusillibacter</taxon>
    </lineage>
</organism>
<evidence type="ECO:0000313" key="2">
    <source>
        <dbReference type="EMBL" id="BCK83926.1"/>
    </source>
</evidence>
<accession>A0A810QDJ0</accession>
<dbReference type="InterPro" id="IPR001387">
    <property type="entry name" value="Cro/C1-type_HTH"/>
</dbReference>
<gene>
    <name evidence="2" type="ORF">MM59RIKEN_12450</name>
</gene>
<keyword evidence="3" id="KW-1185">Reference proteome</keyword>
<evidence type="ECO:0000259" key="1">
    <source>
        <dbReference type="PROSITE" id="PS50943"/>
    </source>
</evidence>
<dbReference type="SMART" id="SM00530">
    <property type="entry name" value="HTH_XRE"/>
    <property type="match status" value="1"/>
</dbReference>
<name>A0A810QDJ0_9FIRM</name>
<feature type="domain" description="HTH cro/C1-type" evidence="1">
    <location>
        <begin position="10"/>
        <end position="64"/>
    </location>
</feature>
<dbReference type="RefSeq" id="WP_187027899.1">
    <property type="nucleotide sequence ID" value="NZ_AP023420.1"/>
</dbReference>
<dbReference type="EMBL" id="AP023420">
    <property type="protein sequence ID" value="BCK83926.1"/>
    <property type="molecule type" value="Genomic_DNA"/>
</dbReference>
<dbReference type="KEGG" id="pfaa:MM59RIKEN_12450"/>
<dbReference type="PROSITE" id="PS50943">
    <property type="entry name" value="HTH_CROC1"/>
    <property type="match status" value="1"/>
</dbReference>
<dbReference type="GO" id="GO:0003677">
    <property type="term" value="F:DNA binding"/>
    <property type="evidence" value="ECO:0007669"/>
    <property type="project" value="InterPro"/>
</dbReference>
<dbReference type="Proteomes" id="UP000679848">
    <property type="component" value="Chromosome"/>
</dbReference>
<proteinExistence type="predicted"/>